<gene>
    <name evidence="1" type="ORF">SKP52_20095</name>
</gene>
<protein>
    <submittedName>
        <fullName evidence="1">Uncharacterized protein</fullName>
    </submittedName>
</protein>
<keyword evidence="2" id="KW-1185">Reference proteome</keyword>
<evidence type="ECO:0000313" key="2">
    <source>
        <dbReference type="Proteomes" id="UP000030907"/>
    </source>
</evidence>
<evidence type="ECO:0000313" key="1">
    <source>
        <dbReference type="EMBL" id="AJA10885.1"/>
    </source>
</evidence>
<accession>A0A0A7PLK5</accession>
<dbReference type="EMBL" id="CP009122">
    <property type="protein sequence ID" value="AJA10885.1"/>
    <property type="molecule type" value="Genomic_DNA"/>
</dbReference>
<reference evidence="1 2" key="1">
    <citation type="journal article" date="2015" name="Int. J. Syst. Evol. Microbiol.">
        <title>Description of Sphingopyxis fribergensis sp. nov. - a soil bacterium with the ability to degrade styrene and phenylacetic acid.</title>
        <authorList>
            <person name="Oelschlagel M."/>
            <person name="Ruckert C."/>
            <person name="Kalinowski J."/>
            <person name="Schmidt G."/>
            <person name="Schlomann M."/>
            <person name="Tischler D."/>
        </authorList>
    </citation>
    <scope>NUCLEOTIDE SEQUENCE [LARGE SCALE GENOMIC DNA]</scope>
    <source>
        <strain evidence="1 2">Kp5.2</strain>
    </source>
</reference>
<sequence>MVAVVLAAISKGVPVRLVASRVEQSARRPVASDTFAFEIAGVPGKRRCTIFAPLVPDNPHLDDDASIR</sequence>
<name>A0A0A7PLK5_9SPHN</name>
<dbReference type="Proteomes" id="UP000030907">
    <property type="component" value="Chromosome"/>
</dbReference>
<dbReference type="HOGENOM" id="CLU_2791802_0_0_5"/>
<dbReference type="KEGG" id="sphk:SKP52_20095"/>
<dbReference type="AlphaFoldDB" id="A0A0A7PLK5"/>
<organism evidence="1 2">
    <name type="scientific">Sphingopyxis fribergensis</name>
    <dbReference type="NCBI Taxonomy" id="1515612"/>
    <lineage>
        <taxon>Bacteria</taxon>
        <taxon>Pseudomonadati</taxon>
        <taxon>Pseudomonadota</taxon>
        <taxon>Alphaproteobacteria</taxon>
        <taxon>Sphingomonadales</taxon>
        <taxon>Sphingomonadaceae</taxon>
        <taxon>Sphingopyxis</taxon>
    </lineage>
</organism>
<proteinExistence type="predicted"/>